<reference evidence="1" key="1">
    <citation type="journal article" date="2021" name="Proc. Natl. Acad. Sci. U.S.A.">
        <title>A Catalog of Tens of Thousands of Viruses from Human Metagenomes Reveals Hidden Associations with Chronic Diseases.</title>
        <authorList>
            <person name="Tisza M.J."/>
            <person name="Buck C.B."/>
        </authorList>
    </citation>
    <scope>NUCLEOTIDE SEQUENCE</scope>
    <source>
        <strain evidence="1">CtsNT17</strain>
    </source>
</reference>
<protein>
    <submittedName>
        <fullName evidence="1">Tail tube protein</fullName>
    </submittedName>
</protein>
<accession>A0A8S5PFA7</accession>
<name>A0A8S5PFA7_9CAUD</name>
<sequence>MSAIRDGRYPIMLDKERHLLYDLNAIDMIQERFGDLTKIGEAMTGKDGFKNLRFLLTVLLNEGDEPENELTEREVGKLIHVGNLNAVKDAIFAAISVGNTGNAVPVEVDENDAKNVETGKAK</sequence>
<proteinExistence type="predicted"/>
<organism evidence="1">
    <name type="scientific">Myoviridae sp. ctsNT17</name>
    <dbReference type="NCBI Taxonomy" id="2825191"/>
    <lineage>
        <taxon>Viruses</taxon>
        <taxon>Duplodnaviria</taxon>
        <taxon>Heunggongvirae</taxon>
        <taxon>Uroviricota</taxon>
        <taxon>Caudoviricetes</taxon>
    </lineage>
</organism>
<dbReference type="EMBL" id="BK015416">
    <property type="protein sequence ID" value="DAE05758.1"/>
    <property type="molecule type" value="Genomic_DNA"/>
</dbReference>
<evidence type="ECO:0000313" key="1">
    <source>
        <dbReference type="EMBL" id="DAE05758.1"/>
    </source>
</evidence>